<sequence>MPLRNKVKYCSLSESKCPAKDILLHTYDVRAPNLIVVAYARYFSETHNFTKETSTILTVPNWTTLFFYCPLNSTIEVRIKDVMSGLYSPFEFISGGQATHEYMLFNYDLSYLEGKEAVMENRADQKKTKKNSPQLYDIAYIFGHATIFKLSSFLEELHRNGKPYQRVHCLFNRVAFGVHEDLVPVFSPELNPLPGTHEGDLGKWVLI</sequence>
<gene>
    <name evidence="2" type="ORF">NX720_11115</name>
</gene>
<dbReference type="EMBL" id="CP103300">
    <property type="protein sequence ID" value="UYM18419.1"/>
    <property type="molecule type" value="Genomic_DNA"/>
</dbReference>
<dbReference type="Proteomes" id="UP001163255">
    <property type="component" value="Chromosome"/>
</dbReference>
<name>A0ABY6H052_9GAMM</name>
<evidence type="ECO:0000259" key="1">
    <source>
        <dbReference type="Pfam" id="PF21527"/>
    </source>
</evidence>
<dbReference type="RefSeq" id="WP_262601183.1">
    <property type="nucleotide sequence ID" value="NZ_CP103300.1"/>
</dbReference>
<feature type="domain" description="Putative adhesin Stv" evidence="1">
    <location>
        <begin position="48"/>
        <end position="171"/>
    </location>
</feature>
<dbReference type="InterPro" id="IPR049002">
    <property type="entry name" value="Stv"/>
</dbReference>
<dbReference type="Pfam" id="PF21527">
    <property type="entry name" value="Stv"/>
    <property type="match status" value="1"/>
</dbReference>
<evidence type="ECO:0000313" key="2">
    <source>
        <dbReference type="EMBL" id="UYM18419.1"/>
    </source>
</evidence>
<evidence type="ECO:0000313" key="3">
    <source>
        <dbReference type="Proteomes" id="UP001163255"/>
    </source>
</evidence>
<keyword evidence="3" id="KW-1185">Reference proteome</keyword>
<protein>
    <recommendedName>
        <fullName evidence="1">Putative adhesin Stv domain-containing protein</fullName>
    </recommendedName>
</protein>
<organism evidence="2 3">
    <name type="scientific">Endozoicomonas euniceicola</name>
    <dbReference type="NCBI Taxonomy" id="1234143"/>
    <lineage>
        <taxon>Bacteria</taxon>
        <taxon>Pseudomonadati</taxon>
        <taxon>Pseudomonadota</taxon>
        <taxon>Gammaproteobacteria</taxon>
        <taxon>Oceanospirillales</taxon>
        <taxon>Endozoicomonadaceae</taxon>
        <taxon>Endozoicomonas</taxon>
    </lineage>
</organism>
<accession>A0ABY6H052</accession>
<proteinExistence type="predicted"/>
<reference evidence="2" key="1">
    <citation type="submission" date="2022-10" db="EMBL/GenBank/DDBJ databases">
        <title>Completed Genome Sequence of two octocoral isolated bacterium, Endozoicomonas euniceicola EF212T and Endozoicomonas gorgoniicola PS125T.</title>
        <authorList>
            <person name="Chiou Y.-J."/>
            <person name="Chen Y.-H."/>
        </authorList>
    </citation>
    <scope>NUCLEOTIDE SEQUENCE</scope>
    <source>
        <strain evidence="2">EF212</strain>
    </source>
</reference>